<keyword evidence="2" id="KW-1185">Reference proteome</keyword>
<dbReference type="EMBL" id="ACPB03009459">
    <property type="status" value="NOT_ANNOTATED_CDS"/>
    <property type="molecule type" value="Genomic_DNA"/>
</dbReference>
<evidence type="ECO:0000313" key="1">
    <source>
        <dbReference type="EnsemblMetazoa" id="RPRC005149-PA"/>
    </source>
</evidence>
<proteinExistence type="predicted"/>
<dbReference type="EnsemblMetazoa" id="RPRC005149-RA">
    <property type="protein sequence ID" value="RPRC005149-PA"/>
    <property type="gene ID" value="RPRC005149"/>
</dbReference>
<protein>
    <submittedName>
        <fullName evidence="1">Uncharacterized protein</fullName>
    </submittedName>
</protein>
<name>T1HM75_RHOPR</name>
<sequence>MPSCSLVMLSFHLEMTISLGSASYPATDNIRKRDVEEEFETSTKPGNPQQRLDEGVIDNGKADRQECGRKRGATWLFAIGSWLR</sequence>
<dbReference type="VEuPathDB" id="VectorBase:RPRC005149"/>
<accession>T1HM75</accession>
<dbReference type="HOGENOM" id="CLU_2530274_0_0_1"/>
<dbReference type="InParanoid" id="T1HM75"/>
<dbReference type="EMBL" id="ACPB03009460">
    <property type="status" value="NOT_ANNOTATED_CDS"/>
    <property type="molecule type" value="Genomic_DNA"/>
</dbReference>
<organism evidence="1 2">
    <name type="scientific">Rhodnius prolixus</name>
    <name type="common">Triatomid bug</name>
    <dbReference type="NCBI Taxonomy" id="13249"/>
    <lineage>
        <taxon>Eukaryota</taxon>
        <taxon>Metazoa</taxon>
        <taxon>Ecdysozoa</taxon>
        <taxon>Arthropoda</taxon>
        <taxon>Hexapoda</taxon>
        <taxon>Insecta</taxon>
        <taxon>Pterygota</taxon>
        <taxon>Neoptera</taxon>
        <taxon>Paraneoptera</taxon>
        <taxon>Hemiptera</taxon>
        <taxon>Heteroptera</taxon>
        <taxon>Panheteroptera</taxon>
        <taxon>Cimicomorpha</taxon>
        <taxon>Reduviidae</taxon>
        <taxon>Triatominae</taxon>
        <taxon>Rhodnius</taxon>
    </lineage>
</organism>
<dbReference type="Proteomes" id="UP000015103">
    <property type="component" value="Unassembled WGS sequence"/>
</dbReference>
<dbReference type="AlphaFoldDB" id="T1HM75"/>
<reference evidence="1" key="1">
    <citation type="submission" date="2015-05" db="UniProtKB">
        <authorList>
            <consortium name="EnsemblMetazoa"/>
        </authorList>
    </citation>
    <scope>IDENTIFICATION</scope>
</reference>
<evidence type="ECO:0000313" key="2">
    <source>
        <dbReference type="Proteomes" id="UP000015103"/>
    </source>
</evidence>